<evidence type="ECO:0000313" key="2">
    <source>
        <dbReference type="Proteomes" id="UP000031623"/>
    </source>
</evidence>
<dbReference type="EMBL" id="AP014633">
    <property type="protein sequence ID" value="BAP57523.1"/>
    <property type="molecule type" value="Genomic_DNA"/>
</dbReference>
<accession>A0A090AGW8</accession>
<evidence type="ECO:0000313" key="1">
    <source>
        <dbReference type="EMBL" id="BAP57523.1"/>
    </source>
</evidence>
<dbReference type="AlphaFoldDB" id="A0A090AGW8"/>
<reference evidence="1 2" key="1">
    <citation type="journal article" date="2014" name="ISME J.">
        <title>Ecophysiology of Thioploca ingrica as revealed by the complete genome sequence supplemented with proteomic evidence.</title>
        <authorList>
            <person name="Kojima H."/>
            <person name="Ogura Y."/>
            <person name="Yamamoto N."/>
            <person name="Togashi T."/>
            <person name="Mori H."/>
            <person name="Watanabe T."/>
            <person name="Nemoto F."/>
            <person name="Kurokawa K."/>
            <person name="Hayashi T."/>
            <person name="Fukui M."/>
        </authorList>
    </citation>
    <scope>NUCLEOTIDE SEQUENCE [LARGE SCALE GENOMIC DNA]</scope>
</reference>
<name>A0A090AGW8_9GAMM</name>
<dbReference type="HOGENOM" id="CLU_2452129_0_0_6"/>
<dbReference type="KEGG" id="tig:THII_3226"/>
<keyword evidence="2" id="KW-1185">Reference proteome</keyword>
<sequence>MNNSLCVKEHRYWDFFEDFPIDQGGYGRHKCAGCAYENGFQDGLNRKEHLNIDLDNLPLSQAGTVRHKSPHAAYAKGYYDGIVKSYK</sequence>
<proteinExistence type="predicted"/>
<organism evidence="1 2">
    <name type="scientific">Thioploca ingrica</name>
    <dbReference type="NCBI Taxonomy" id="40754"/>
    <lineage>
        <taxon>Bacteria</taxon>
        <taxon>Pseudomonadati</taxon>
        <taxon>Pseudomonadota</taxon>
        <taxon>Gammaproteobacteria</taxon>
        <taxon>Thiotrichales</taxon>
        <taxon>Thiotrichaceae</taxon>
        <taxon>Thioploca</taxon>
    </lineage>
</organism>
<protein>
    <submittedName>
        <fullName evidence="1">Uncharacterized protein</fullName>
    </submittedName>
</protein>
<dbReference type="Proteomes" id="UP000031623">
    <property type="component" value="Chromosome"/>
</dbReference>
<gene>
    <name evidence="1" type="ORF">THII_3226</name>
</gene>
<dbReference type="OrthoDB" id="1016222at2"/>